<dbReference type="HAMAP" id="MF_00560">
    <property type="entry name" value="Tran_acon_Me_trans"/>
    <property type="match status" value="1"/>
</dbReference>
<dbReference type="Gene3D" id="3.40.50.150">
    <property type="entry name" value="Vaccinia Virus protein VP39"/>
    <property type="match status" value="1"/>
</dbReference>
<proteinExistence type="inferred from homology"/>
<dbReference type="NCBIfam" id="NF010703">
    <property type="entry name" value="PRK14103.1"/>
    <property type="match status" value="1"/>
</dbReference>
<comment type="caution">
    <text evidence="7">The sequence shown here is derived from an EMBL/GenBank/DDBJ whole genome shotgun (WGS) entry which is preliminary data.</text>
</comment>
<evidence type="ECO:0000313" key="8">
    <source>
        <dbReference type="Proteomes" id="UP000265768"/>
    </source>
</evidence>
<dbReference type="EC" id="2.1.1.144" evidence="5"/>
<reference evidence="7 8" key="1">
    <citation type="submission" date="2018-09" db="EMBL/GenBank/DDBJ databases">
        <title>YIM 75507 draft genome.</title>
        <authorList>
            <person name="Tang S."/>
            <person name="Feng Y."/>
        </authorList>
    </citation>
    <scope>NUCLEOTIDE SEQUENCE [LARGE SCALE GENOMIC DNA]</scope>
    <source>
        <strain evidence="7 8">YIM 75507</strain>
    </source>
</reference>
<organism evidence="7 8">
    <name type="scientific">Bailinhaonella thermotolerans</name>
    <dbReference type="NCBI Taxonomy" id="1070861"/>
    <lineage>
        <taxon>Bacteria</taxon>
        <taxon>Bacillati</taxon>
        <taxon>Actinomycetota</taxon>
        <taxon>Actinomycetes</taxon>
        <taxon>Streptosporangiales</taxon>
        <taxon>Streptosporangiaceae</taxon>
        <taxon>Bailinhaonella</taxon>
    </lineage>
</organism>
<evidence type="ECO:0000256" key="5">
    <source>
        <dbReference type="HAMAP-Rule" id="MF_00560"/>
    </source>
</evidence>
<dbReference type="GO" id="GO:0005737">
    <property type="term" value="C:cytoplasm"/>
    <property type="evidence" value="ECO:0007669"/>
    <property type="project" value="UniProtKB-SubCell"/>
</dbReference>
<evidence type="ECO:0000256" key="4">
    <source>
        <dbReference type="ARBA" id="ARBA00022691"/>
    </source>
</evidence>
<dbReference type="InterPro" id="IPR029063">
    <property type="entry name" value="SAM-dependent_MTases_sf"/>
</dbReference>
<dbReference type="SUPFAM" id="SSF53335">
    <property type="entry name" value="S-adenosyl-L-methionine-dependent methyltransferases"/>
    <property type="match status" value="1"/>
</dbReference>
<dbReference type="PANTHER" id="PTHR43861:SF1">
    <property type="entry name" value="TRANS-ACONITATE 2-METHYLTRANSFERASE"/>
    <property type="match status" value="1"/>
</dbReference>
<comment type="function">
    <text evidence="5">Catalyzes the S-adenosylmethionine monomethyl esterification of trans-aconitate.</text>
</comment>
<evidence type="ECO:0000256" key="3">
    <source>
        <dbReference type="ARBA" id="ARBA00022679"/>
    </source>
</evidence>
<dbReference type="CDD" id="cd02440">
    <property type="entry name" value="AdoMet_MTases"/>
    <property type="match status" value="1"/>
</dbReference>
<dbReference type="GO" id="GO:0032259">
    <property type="term" value="P:methylation"/>
    <property type="evidence" value="ECO:0007669"/>
    <property type="project" value="UniProtKB-KW"/>
</dbReference>
<comment type="subcellular location">
    <subcellularLocation>
        <location evidence="5">Cytoplasm</location>
    </subcellularLocation>
</comment>
<keyword evidence="3 5" id="KW-0808">Transferase</keyword>
<dbReference type="GO" id="GO:0030798">
    <property type="term" value="F:trans-aconitate 2-methyltransferase activity"/>
    <property type="evidence" value="ECO:0007669"/>
    <property type="project" value="UniProtKB-UniRule"/>
</dbReference>
<keyword evidence="2 5" id="KW-0489">Methyltransferase</keyword>
<evidence type="ECO:0000256" key="1">
    <source>
        <dbReference type="ARBA" id="ARBA00022490"/>
    </source>
</evidence>
<name>A0A3A4AUD8_9ACTN</name>
<protein>
    <recommendedName>
        <fullName evidence="5">Trans-aconitate 2-methyltransferase</fullName>
        <ecNumber evidence="5">2.1.1.144</ecNumber>
    </recommendedName>
</protein>
<comment type="similarity">
    <text evidence="5">Belongs to the methyltransferase superfamily. Tam family.</text>
</comment>
<accession>A0A3A4AUD8</accession>
<sequence>MWDPTQYGRYADERSRPFFDLIARVRAEKPRRVADLGCGSGELTATLAERWPDAVVTGLDSSEAMIAKAVAANPGVEFAVADLRDWQPEPDTDVVVSSAVFQWVPGHRELLVDWAERLPAGAWLAFQVPGNFAAPSHEAIRRVCASPRWTVVADVPRPDPVSSPAEYLDLLTACGLDVEAWETTYLHVLPGDDPVLEWVKGTALRPILDRLPDPEERAAFLADLGARLREAYPRKPYGTVFPFRRVFVVARKP</sequence>
<keyword evidence="8" id="KW-1185">Reference proteome</keyword>
<gene>
    <name evidence="5" type="primary">tam</name>
    <name evidence="7" type="ORF">D5H75_10675</name>
</gene>
<dbReference type="OrthoDB" id="9795085at2"/>
<dbReference type="AlphaFoldDB" id="A0A3A4AUD8"/>
<evidence type="ECO:0000313" key="7">
    <source>
        <dbReference type="EMBL" id="RJL33610.1"/>
    </source>
</evidence>
<dbReference type="InterPro" id="IPR023506">
    <property type="entry name" value="Trans-aconitate_MeTrfase"/>
</dbReference>
<evidence type="ECO:0000256" key="2">
    <source>
        <dbReference type="ARBA" id="ARBA00022603"/>
    </source>
</evidence>
<evidence type="ECO:0000259" key="6">
    <source>
        <dbReference type="Pfam" id="PF13649"/>
    </source>
</evidence>
<comment type="catalytic activity">
    <reaction evidence="5">
        <text>trans-aconitate + S-adenosyl-L-methionine = (E)-3-(methoxycarbonyl)pent-2-enedioate + S-adenosyl-L-homocysteine</text>
        <dbReference type="Rhea" id="RHEA:14969"/>
        <dbReference type="ChEBI" id="CHEBI:15708"/>
        <dbReference type="ChEBI" id="CHEBI:57470"/>
        <dbReference type="ChEBI" id="CHEBI:57856"/>
        <dbReference type="ChEBI" id="CHEBI:59789"/>
        <dbReference type="EC" id="2.1.1.144"/>
    </reaction>
</comment>
<dbReference type="InterPro" id="IPR041698">
    <property type="entry name" value="Methyltransf_25"/>
</dbReference>
<dbReference type="Proteomes" id="UP000265768">
    <property type="component" value="Unassembled WGS sequence"/>
</dbReference>
<dbReference type="PANTHER" id="PTHR43861">
    <property type="entry name" value="TRANS-ACONITATE 2-METHYLTRANSFERASE-RELATED"/>
    <property type="match status" value="1"/>
</dbReference>
<dbReference type="Gene3D" id="1.10.150.290">
    <property type="entry name" value="S-adenosyl-L-methionine-dependent methyltransferases"/>
    <property type="match status" value="1"/>
</dbReference>
<keyword evidence="1 5" id="KW-0963">Cytoplasm</keyword>
<keyword evidence="4 5" id="KW-0949">S-adenosyl-L-methionine</keyword>
<dbReference type="Pfam" id="PF13649">
    <property type="entry name" value="Methyltransf_25"/>
    <property type="match status" value="1"/>
</dbReference>
<dbReference type="EMBL" id="QZEY01000003">
    <property type="protein sequence ID" value="RJL33610.1"/>
    <property type="molecule type" value="Genomic_DNA"/>
</dbReference>
<dbReference type="InterPro" id="IPR023149">
    <property type="entry name" value="Trans_acon_MeTrfase_C"/>
</dbReference>
<feature type="domain" description="Methyltransferase" evidence="6">
    <location>
        <begin position="33"/>
        <end position="114"/>
    </location>
</feature>